<dbReference type="InterPro" id="IPR009061">
    <property type="entry name" value="DNA-bd_dom_put_sf"/>
</dbReference>
<dbReference type="GO" id="GO:0003677">
    <property type="term" value="F:DNA binding"/>
    <property type="evidence" value="ECO:0007669"/>
    <property type="project" value="InterPro"/>
</dbReference>
<evidence type="ECO:0000313" key="2">
    <source>
        <dbReference type="EMBL" id="NKE71265.1"/>
    </source>
</evidence>
<protein>
    <submittedName>
        <fullName evidence="2">Helix-turn-helix domain-containing protein</fullName>
    </submittedName>
</protein>
<dbReference type="NCBIfam" id="TIGR01764">
    <property type="entry name" value="excise"/>
    <property type="match status" value="1"/>
</dbReference>
<dbReference type="SUPFAM" id="SSF46955">
    <property type="entry name" value="Putative DNA-binding domain"/>
    <property type="match status" value="1"/>
</dbReference>
<name>A0A7X6DQ27_9BACT</name>
<evidence type="ECO:0000259" key="1">
    <source>
        <dbReference type="Pfam" id="PF12728"/>
    </source>
</evidence>
<dbReference type="InterPro" id="IPR041657">
    <property type="entry name" value="HTH_17"/>
</dbReference>
<sequence>MERLKQNFLTRNYSHSVKRLYTIPEAAVYLGRSIWSVRELIWRGDLPYIKVGRRVHLDVKDLDAFVDQHKVRAEF</sequence>
<dbReference type="InterPro" id="IPR010093">
    <property type="entry name" value="SinI_DNA-bd"/>
</dbReference>
<organism evidence="2 3">
    <name type="scientific">Candidatus Manganitrophus noduliformans</name>
    <dbReference type="NCBI Taxonomy" id="2606439"/>
    <lineage>
        <taxon>Bacteria</taxon>
        <taxon>Pseudomonadati</taxon>
        <taxon>Nitrospirota</taxon>
        <taxon>Nitrospiria</taxon>
        <taxon>Candidatus Troglogloeales</taxon>
        <taxon>Candidatus Manganitrophaceae</taxon>
        <taxon>Candidatus Manganitrophus</taxon>
    </lineage>
</organism>
<keyword evidence="3" id="KW-1185">Reference proteome</keyword>
<dbReference type="Proteomes" id="UP000534783">
    <property type="component" value="Unassembled WGS sequence"/>
</dbReference>
<dbReference type="AlphaFoldDB" id="A0A7X6DQ27"/>
<comment type="caution">
    <text evidence="2">The sequence shown here is derived from an EMBL/GenBank/DDBJ whole genome shotgun (WGS) entry which is preliminary data.</text>
</comment>
<feature type="domain" description="Helix-turn-helix" evidence="1">
    <location>
        <begin position="20"/>
        <end position="69"/>
    </location>
</feature>
<dbReference type="RefSeq" id="WP_168059745.1">
    <property type="nucleotide sequence ID" value="NZ_VTOW01000002.1"/>
</dbReference>
<evidence type="ECO:0000313" key="3">
    <source>
        <dbReference type="Proteomes" id="UP000534783"/>
    </source>
</evidence>
<gene>
    <name evidence="2" type="ORF">MNODULE_11005</name>
</gene>
<proteinExistence type="predicted"/>
<reference evidence="2 3" key="1">
    <citation type="journal article" date="2020" name="Nature">
        <title>Bacterial chemolithoautotrophy via manganese oxidation.</title>
        <authorList>
            <person name="Yu H."/>
            <person name="Leadbetter J.R."/>
        </authorList>
    </citation>
    <scope>NUCLEOTIDE SEQUENCE [LARGE SCALE GENOMIC DNA]</scope>
    <source>
        <strain evidence="2 3">Mn-1</strain>
    </source>
</reference>
<dbReference type="Pfam" id="PF12728">
    <property type="entry name" value="HTH_17"/>
    <property type="match status" value="1"/>
</dbReference>
<accession>A0A7X6DQ27</accession>
<dbReference type="EMBL" id="VTOW01000002">
    <property type="protein sequence ID" value="NKE71265.1"/>
    <property type="molecule type" value="Genomic_DNA"/>
</dbReference>